<dbReference type="InterPro" id="IPR000742">
    <property type="entry name" value="EGF"/>
</dbReference>
<evidence type="ECO:0000313" key="5">
    <source>
        <dbReference type="WBParaSite" id="SSLN_0000107301-mRNA-1"/>
    </source>
</evidence>
<feature type="domain" description="EGF-like" evidence="2">
    <location>
        <begin position="127"/>
        <end position="176"/>
    </location>
</feature>
<dbReference type="SUPFAM" id="SSF57196">
    <property type="entry name" value="EGF/Laminin"/>
    <property type="match status" value="1"/>
</dbReference>
<sequence length="208" mass="22926">MALCVRGIDKHLNCPDVCRARGPKFCEKAVYSIKICGTITPTELARYSPEKEPDNATRLSDAFKKWHAAIPMSTRFPLDFFEQFVANKTLHKNAYEAQLQAAQIPFCLCQQSFKYDLVLKACVEDAGESACGAGNPCMNGGECTKPDPSKPTKLKAVANPLFECKCPPAFAGALCENEVNPCLKDDGIKFCAPFRCARAPENLYKGFR</sequence>
<proteinExistence type="predicted"/>
<name>A0A183S9Y5_SCHSO</name>
<evidence type="ECO:0000313" key="3">
    <source>
        <dbReference type="EMBL" id="VDL86781.1"/>
    </source>
</evidence>
<keyword evidence="1" id="KW-1015">Disulfide bond</keyword>
<organism evidence="5">
    <name type="scientific">Schistocephalus solidus</name>
    <name type="common">Tapeworm</name>
    <dbReference type="NCBI Taxonomy" id="70667"/>
    <lineage>
        <taxon>Eukaryota</taxon>
        <taxon>Metazoa</taxon>
        <taxon>Spiralia</taxon>
        <taxon>Lophotrochozoa</taxon>
        <taxon>Platyhelminthes</taxon>
        <taxon>Cestoda</taxon>
        <taxon>Eucestoda</taxon>
        <taxon>Diphyllobothriidea</taxon>
        <taxon>Diphyllobothriidae</taxon>
        <taxon>Schistocephalus</taxon>
    </lineage>
</organism>
<evidence type="ECO:0000313" key="4">
    <source>
        <dbReference type="Proteomes" id="UP000275846"/>
    </source>
</evidence>
<keyword evidence="4" id="KW-1185">Reference proteome</keyword>
<accession>A0A183S9Y5</accession>
<dbReference type="PROSITE" id="PS50026">
    <property type="entry name" value="EGF_3"/>
    <property type="match status" value="1"/>
</dbReference>
<evidence type="ECO:0000256" key="1">
    <source>
        <dbReference type="PROSITE-ProRule" id="PRU00076"/>
    </source>
</evidence>
<comment type="caution">
    <text evidence="1">Lacks conserved residue(s) required for the propagation of feature annotation.</text>
</comment>
<dbReference type="Proteomes" id="UP000275846">
    <property type="component" value="Unassembled WGS sequence"/>
</dbReference>
<dbReference type="Gene3D" id="2.10.25.10">
    <property type="entry name" value="Laminin"/>
    <property type="match status" value="1"/>
</dbReference>
<reference evidence="3 4" key="2">
    <citation type="submission" date="2018-11" db="EMBL/GenBank/DDBJ databases">
        <authorList>
            <consortium name="Pathogen Informatics"/>
        </authorList>
    </citation>
    <scope>NUCLEOTIDE SEQUENCE [LARGE SCALE GENOMIC DNA]</scope>
    <source>
        <strain evidence="3 4">NST_G2</strain>
    </source>
</reference>
<protein>
    <submittedName>
        <fullName evidence="5">EGF-like domain-containing protein</fullName>
    </submittedName>
</protein>
<reference evidence="5" key="1">
    <citation type="submission" date="2016-06" db="UniProtKB">
        <authorList>
            <consortium name="WormBaseParasite"/>
        </authorList>
    </citation>
    <scope>IDENTIFICATION</scope>
</reference>
<dbReference type="STRING" id="70667.A0A183S9Y5"/>
<dbReference type="SMART" id="SM00181">
    <property type="entry name" value="EGF"/>
    <property type="match status" value="1"/>
</dbReference>
<gene>
    <name evidence="3" type="ORF">SSLN_LOCUS1033</name>
</gene>
<dbReference type="OrthoDB" id="283575at2759"/>
<dbReference type="EMBL" id="UYSU01001348">
    <property type="protein sequence ID" value="VDL86781.1"/>
    <property type="molecule type" value="Genomic_DNA"/>
</dbReference>
<feature type="disulfide bond" evidence="1">
    <location>
        <begin position="166"/>
        <end position="175"/>
    </location>
</feature>
<evidence type="ECO:0000259" key="2">
    <source>
        <dbReference type="PROSITE" id="PS50026"/>
    </source>
</evidence>
<dbReference type="PROSITE" id="PS00022">
    <property type="entry name" value="EGF_1"/>
    <property type="match status" value="1"/>
</dbReference>
<keyword evidence="1" id="KW-0245">EGF-like domain</keyword>
<dbReference type="WBParaSite" id="SSLN_0000107301-mRNA-1">
    <property type="protein sequence ID" value="SSLN_0000107301-mRNA-1"/>
    <property type="gene ID" value="SSLN_0000107301"/>
</dbReference>
<dbReference type="AlphaFoldDB" id="A0A183S9Y5"/>